<sequence>MAILLQVRELYRIPKSSREFEAAFNRFYDDAKHERAANGLHGTELEEFLDFLDEVLQLEGLNPGLFRKALHSLWSTCNKRGMLPKPYIVSEGLSRTGDVPMASGGYANVWMGELTRNSGPMRVCIKTMKVPTKDGSEKIEKTWREEVSVWMRLKHPNVVQCLGATANPPQIIVEWMPEGEVMECVQKNSKADRLHFVLGLTEGLHYLHSRGVIHGDLKPQNVLVNARGDACISDFGLAIVTRGKGTTGYEDPVARGRSSLWAAPEILTDARVSKEADMFSYGLVAVGIFKGGSPWGQVTTAQVMTKIILGERPVQAEGANAYGLTTELWISLTKCWHAKPEDRITISEILEYLRSV</sequence>
<evidence type="ECO:0000313" key="2">
    <source>
        <dbReference type="Proteomes" id="UP000886501"/>
    </source>
</evidence>
<organism evidence="1 2">
    <name type="scientific">Thelephora ganbajun</name>
    <name type="common">Ganba fungus</name>
    <dbReference type="NCBI Taxonomy" id="370292"/>
    <lineage>
        <taxon>Eukaryota</taxon>
        <taxon>Fungi</taxon>
        <taxon>Dikarya</taxon>
        <taxon>Basidiomycota</taxon>
        <taxon>Agaricomycotina</taxon>
        <taxon>Agaricomycetes</taxon>
        <taxon>Thelephorales</taxon>
        <taxon>Thelephoraceae</taxon>
        <taxon>Thelephora</taxon>
    </lineage>
</organism>
<gene>
    <name evidence="1" type="ORF">BDM02DRAFT_3273168</name>
</gene>
<reference evidence="1" key="1">
    <citation type="submission" date="2019-10" db="EMBL/GenBank/DDBJ databases">
        <authorList>
            <consortium name="DOE Joint Genome Institute"/>
            <person name="Kuo A."/>
            <person name="Miyauchi S."/>
            <person name="Kiss E."/>
            <person name="Drula E."/>
            <person name="Kohler A."/>
            <person name="Sanchez-Garcia M."/>
            <person name="Andreopoulos B."/>
            <person name="Barry K.W."/>
            <person name="Bonito G."/>
            <person name="Buee M."/>
            <person name="Carver A."/>
            <person name="Chen C."/>
            <person name="Cichocki N."/>
            <person name="Clum A."/>
            <person name="Culley D."/>
            <person name="Crous P.W."/>
            <person name="Fauchery L."/>
            <person name="Girlanda M."/>
            <person name="Hayes R."/>
            <person name="Keri Z."/>
            <person name="Labutti K."/>
            <person name="Lipzen A."/>
            <person name="Lombard V."/>
            <person name="Magnuson J."/>
            <person name="Maillard F."/>
            <person name="Morin E."/>
            <person name="Murat C."/>
            <person name="Nolan M."/>
            <person name="Ohm R."/>
            <person name="Pangilinan J."/>
            <person name="Pereira M."/>
            <person name="Perotto S."/>
            <person name="Peter M."/>
            <person name="Riley R."/>
            <person name="Sitrit Y."/>
            <person name="Stielow B."/>
            <person name="Szollosi G."/>
            <person name="Zifcakova L."/>
            <person name="Stursova M."/>
            <person name="Spatafora J.W."/>
            <person name="Tedersoo L."/>
            <person name="Vaario L.-M."/>
            <person name="Yamada A."/>
            <person name="Yan M."/>
            <person name="Wang P."/>
            <person name="Xu J."/>
            <person name="Bruns T."/>
            <person name="Baldrian P."/>
            <person name="Vilgalys R."/>
            <person name="Henrissat B."/>
            <person name="Grigoriev I.V."/>
            <person name="Hibbett D."/>
            <person name="Nagy L.G."/>
            <person name="Martin F.M."/>
        </authorList>
    </citation>
    <scope>NUCLEOTIDE SEQUENCE</scope>
    <source>
        <strain evidence="1">P2</strain>
    </source>
</reference>
<evidence type="ECO:0000313" key="1">
    <source>
        <dbReference type="EMBL" id="KAF9643197.1"/>
    </source>
</evidence>
<proteinExistence type="predicted"/>
<dbReference type="EMBL" id="MU118268">
    <property type="protein sequence ID" value="KAF9643197.1"/>
    <property type="molecule type" value="Genomic_DNA"/>
</dbReference>
<reference evidence="1" key="2">
    <citation type="journal article" date="2020" name="Nat. Commun.">
        <title>Large-scale genome sequencing of mycorrhizal fungi provides insights into the early evolution of symbiotic traits.</title>
        <authorList>
            <person name="Miyauchi S."/>
            <person name="Kiss E."/>
            <person name="Kuo A."/>
            <person name="Drula E."/>
            <person name="Kohler A."/>
            <person name="Sanchez-Garcia M."/>
            <person name="Morin E."/>
            <person name="Andreopoulos B."/>
            <person name="Barry K.W."/>
            <person name="Bonito G."/>
            <person name="Buee M."/>
            <person name="Carver A."/>
            <person name="Chen C."/>
            <person name="Cichocki N."/>
            <person name="Clum A."/>
            <person name="Culley D."/>
            <person name="Crous P.W."/>
            <person name="Fauchery L."/>
            <person name="Girlanda M."/>
            <person name="Hayes R.D."/>
            <person name="Keri Z."/>
            <person name="LaButti K."/>
            <person name="Lipzen A."/>
            <person name="Lombard V."/>
            <person name="Magnuson J."/>
            <person name="Maillard F."/>
            <person name="Murat C."/>
            <person name="Nolan M."/>
            <person name="Ohm R.A."/>
            <person name="Pangilinan J."/>
            <person name="Pereira M.F."/>
            <person name="Perotto S."/>
            <person name="Peter M."/>
            <person name="Pfister S."/>
            <person name="Riley R."/>
            <person name="Sitrit Y."/>
            <person name="Stielow J.B."/>
            <person name="Szollosi G."/>
            <person name="Zifcakova L."/>
            <person name="Stursova M."/>
            <person name="Spatafora J.W."/>
            <person name="Tedersoo L."/>
            <person name="Vaario L.M."/>
            <person name="Yamada A."/>
            <person name="Yan M."/>
            <person name="Wang P."/>
            <person name="Xu J."/>
            <person name="Bruns T."/>
            <person name="Baldrian P."/>
            <person name="Vilgalys R."/>
            <person name="Dunand C."/>
            <person name="Henrissat B."/>
            <person name="Grigoriev I.V."/>
            <person name="Hibbett D."/>
            <person name="Nagy L.G."/>
            <person name="Martin F.M."/>
        </authorList>
    </citation>
    <scope>NUCLEOTIDE SEQUENCE</scope>
    <source>
        <strain evidence="1">P2</strain>
    </source>
</reference>
<comment type="caution">
    <text evidence="1">The sequence shown here is derived from an EMBL/GenBank/DDBJ whole genome shotgun (WGS) entry which is preliminary data.</text>
</comment>
<keyword evidence="2" id="KW-1185">Reference proteome</keyword>
<dbReference type="Proteomes" id="UP000886501">
    <property type="component" value="Unassembled WGS sequence"/>
</dbReference>
<name>A0ACB6Z0W4_THEGA</name>
<protein>
    <submittedName>
        <fullName evidence="1">Kinase-like protein</fullName>
    </submittedName>
</protein>
<accession>A0ACB6Z0W4</accession>